<sequence length="543" mass="59311">MGLGVLPDRHLSDVPGTSFLNEKGISSSLETAPEKDHSNLKHDSTGKIVLVPQPSDDPNDPLNWPRWKKEMFTVSIIVGCGCVGAIGPLLGPALVPIAEEFDVPLQRFSLGFTGSLLIALAFGNLFCNSLAMMIGKRPVYLITTLGLLCSTIWTAVAKDFISLAISRAIQGFCMSPMEALVPASISDIWFVHQRGFRNAVFNLGVLGGINLASPIAGAIIDRYGYKTCLWAMAGAFGLQLILTFFFMPETAYKRSTNPDTLVSSHAEGHSAVDDKKECVSEVENKASVCDNAPIPEPRSFICNLRPWSGYYDASGFWYSMFAPFKMLGSPVVIWGCFQLTICMSWLVLLASTASQIFTQPPYNFTVAQVGLTNLSSFVGTFIATALAGIMVDGLATFMARRNEGIYEPEFRLPILVLLTTLGGSGFFGYGQSLSNGEPWPIPVIVCLGMINLGVQFGIVGLVSYVVDSHRREAVEAYAMMSFTKNVFAFGMSFYMNDWIEYQGVRDAFFVIGGITMALSMATIPMYIYGKRARSFAFRHGFLL</sequence>
<evidence type="ECO:0000313" key="7">
    <source>
        <dbReference type="EMBL" id="CZR49398.1"/>
    </source>
</evidence>
<evidence type="ECO:0000256" key="1">
    <source>
        <dbReference type="ARBA" id="ARBA00004141"/>
    </source>
</evidence>
<dbReference type="AlphaFoldDB" id="A0A1L7W9X5"/>
<dbReference type="VEuPathDB" id="FungiDB:FPRO_08861"/>
<evidence type="ECO:0000256" key="4">
    <source>
        <dbReference type="ARBA" id="ARBA00023136"/>
    </source>
</evidence>
<feature type="transmembrane region" description="Helical" evidence="6">
    <location>
        <begin position="476"/>
        <end position="495"/>
    </location>
</feature>
<keyword evidence="3 6" id="KW-1133">Transmembrane helix</keyword>
<feature type="transmembrane region" description="Helical" evidence="6">
    <location>
        <begin position="72"/>
        <end position="95"/>
    </location>
</feature>
<evidence type="ECO:0000256" key="3">
    <source>
        <dbReference type="ARBA" id="ARBA00022989"/>
    </source>
</evidence>
<comment type="subcellular location">
    <subcellularLocation>
        <location evidence="1">Membrane</location>
        <topology evidence="1">Multi-pass membrane protein</topology>
    </subcellularLocation>
</comment>
<keyword evidence="4 6" id="KW-0472">Membrane</keyword>
<name>A0A1L7W9X5_FUSPR</name>
<dbReference type="InterPro" id="IPR011701">
    <property type="entry name" value="MFS"/>
</dbReference>
<dbReference type="SUPFAM" id="SSF103473">
    <property type="entry name" value="MFS general substrate transporter"/>
    <property type="match status" value="1"/>
</dbReference>
<gene>
    <name evidence="7" type="ORF">FPRO_08861</name>
</gene>
<dbReference type="Gene3D" id="1.20.1250.20">
    <property type="entry name" value="MFS general substrate transporter like domains"/>
    <property type="match status" value="1"/>
</dbReference>
<dbReference type="InterPro" id="IPR036259">
    <property type="entry name" value="MFS_trans_sf"/>
</dbReference>
<comment type="caution">
    <text evidence="7">The sequence shown here is derived from an EMBL/GenBank/DDBJ whole genome shotgun (WGS) entry which is preliminary data.</text>
</comment>
<feature type="transmembrane region" description="Helical" evidence="6">
    <location>
        <begin position="203"/>
        <end position="223"/>
    </location>
</feature>
<feature type="transmembrane region" description="Helical" evidence="6">
    <location>
        <begin position="168"/>
        <end position="191"/>
    </location>
</feature>
<dbReference type="Proteomes" id="UP000183971">
    <property type="component" value="Unassembled WGS sequence"/>
</dbReference>
<protein>
    <submittedName>
        <fullName evidence="7">Related to transporter protein HOL1</fullName>
    </submittedName>
</protein>
<dbReference type="GO" id="GO:0022857">
    <property type="term" value="F:transmembrane transporter activity"/>
    <property type="evidence" value="ECO:0007669"/>
    <property type="project" value="InterPro"/>
</dbReference>
<feature type="transmembrane region" description="Helical" evidence="6">
    <location>
        <begin position="410"/>
        <end position="429"/>
    </location>
</feature>
<feature type="transmembrane region" description="Helical" evidence="6">
    <location>
        <begin position="507"/>
        <end position="528"/>
    </location>
</feature>
<dbReference type="GO" id="GO:0005886">
    <property type="term" value="C:plasma membrane"/>
    <property type="evidence" value="ECO:0007669"/>
    <property type="project" value="TreeGrafter"/>
</dbReference>
<feature type="transmembrane region" description="Helical" evidence="6">
    <location>
        <begin position="107"/>
        <end position="127"/>
    </location>
</feature>
<keyword evidence="2 6" id="KW-0812">Transmembrane</keyword>
<dbReference type="PANTHER" id="PTHR23502">
    <property type="entry name" value="MAJOR FACILITATOR SUPERFAMILY"/>
    <property type="match status" value="1"/>
</dbReference>
<dbReference type="PANTHER" id="PTHR23502:SF20">
    <property type="entry name" value="TRANSPORTER, PUTATIVE (AFU_ORTHOLOGUE AFUA_6G13880)-RELATED"/>
    <property type="match status" value="1"/>
</dbReference>
<keyword evidence="5" id="KW-0325">Glycoprotein</keyword>
<evidence type="ECO:0000256" key="6">
    <source>
        <dbReference type="SAM" id="Phobius"/>
    </source>
</evidence>
<organism evidence="7 8">
    <name type="scientific">Fusarium proliferatum (strain ET1)</name>
    <name type="common">Orchid endophyte fungus</name>
    <dbReference type="NCBI Taxonomy" id="1227346"/>
    <lineage>
        <taxon>Eukaryota</taxon>
        <taxon>Fungi</taxon>
        <taxon>Dikarya</taxon>
        <taxon>Ascomycota</taxon>
        <taxon>Pezizomycotina</taxon>
        <taxon>Sordariomycetes</taxon>
        <taxon>Hypocreomycetidae</taxon>
        <taxon>Hypocreales</taxon>
        <taxon>Nectriaceae</taxon>
        <taxon>Fusarium</taxon>
        <taxon>Fusarium fujikuroi species complex</taxon>
    </lineage>
</organism>
<dbReference type="EMBL" id="FJOF01000016">
    <property type="protein sequence ID" value="CZR49398.1"/>
    <property type="molecule type" value="Genomic_DNA"/>
</dbReference>
<keyword evidence="8" id="KW-1185">Reference proteome</keyword>
<dbReference type="Pfam" id="PF07690">
    <property type="entry name" value="MFS_1"/>
    <property type="match status" value="1"/>
</dbReference>
<evidence type="ECO:0000256" key="5">
    <source>
        <dbReference type="ARBA" id="ARBA00023180"/>
    </source>
</evidence>
<dbReference type="RefSeq" id="XP_031089900.1">
    <property type="nucleotide sequence ID" value="XM_031224663.1"/>
</dbReference>
<evidence type="ECO:0000256" key="2">
    <source>
        <dbReference type="ARBA" id="ARBA00022692"/>
    </source>
</evidence>
<feature type="transmembrane region" description="Helical" evidence="6">
    <location>
        <begin position="139"/>
        <end position="156"/>
    </location>
</feature>
<accession>A0A1L7W9X5</accession>
<feature type="transmembrane region" description="Helical" evidence="6">
    <location>
        <begin position="331"/>
        <end position="357"/>
    </location>
</feature>
<dbReference type="GeneID" id="42053737"/>
<feature type="transmembrane region" description="Helical" evidence="6">
    <location>
        <begin position="441"/>
        <end position="464"/>
    </location>
</feature>
<proteinExistence type="predicted"/>
<reference evidence="8" key="1">
    <citation type="journal article" date="2016" name="Genome Biol. Evol.">
        <title>Comparative 'omics' of the Fusarium fujikuroi species complex highlights differences in genetic potential and metabolite synthesis.</title>
        <authorList>
            <person name="Niehaus E.-M."/>
            <person name="Muensterkoetter M."/>
            <person name="Proctor R.H."/>
            <person name="Brown D.W."/>
            <person name="Sharon A."/>
            <person name="Idan Y."/>
            <person name="Oren-Young L."/>
            <person name="Sieber C.M."/>
            <person name="Novak O."/>
            <person name="Pencik A."/>
            <person name="Tarkowska D."/>
            <person name="Hromadova K."/>
            <person name="Freeman S."/>
            <person name="Maymon M."/>
            <person name="Elazar M."/>
            <person name="Youssef S.A."/>
            <person name="El-Shabrawy E.S.M."/>
            <person name="Shalaby A.B.A."/>
            <person name="Houterman P."/>
            <person name="Brock N.L."/>
            <person name="Burkhardt I."/>
            <person name="Tsavkelova E.A."/>
            <person name="Dickschat J.S."/>
            <person name="Galuszka P."/>
            <person name="Gueldener U."/>
            <person name="Tudzynski B."/>
        </authorList>
    </citation>
    <scope>NUCLEOTIDE SEQUENCE [LARGE SCALE GENOMIC DNA]</scope>
    <source>
        <strain evidence="8">ET1</strain>
    </source>
</reference>
<evidence type="ECO:0000313" key="8">
    <source>
        <dbReference type="Proteomes" id="UP000183971"/>
    </source>
</evidence>
<feature type="transmembrane region" description="Helical" evidence="6">
    <location>
        <begin position="377"/>
        <end position="398"/>
    </location>
</feature>
<feature type="transmembrane region" description="Helical" evidence="6">
    <location>
        <begin position="229"/>
        <end position="247"/>
    </location>
</feature>